<dbReference type="EMBL" id="JANSHE010000636">
    <property type="protein sequence ID" value="KAJ3008509.1"/>
    <property type="molecule type" value="Genomic_DNA"/>
</dbReference>
<keyword evidence="2" id="KW-1185">Reference proteome</keyword>
<organism evidence="1 2">
    <name type="scientific">Trametes sanguinea</name>
    <dbReference type="NCBI Taxonomy" id="158606"/>
    <lineage>
        <taxon>Eukaryota</taxon>
        <taxon>Fungi</taxon>
        <taxon>Dikarya</taxon>
        <taxon>Basidiomycota</taxon>
        <taxon>Agaricomycotina</taxon>
        <taxon>Agaricomycetes</taxon>
        <taxon>Polyporales</taxon>
        <taxon>Polyporaceae</taxon>
        <taxon>Trametes</taxon>
    </lineage>
</organism>
<protein>
    <submittedName>
        <fullName evidence="1">Uncharacterized protein</fullName>
    </submittedName>
</protein>
<dbReference type="Proteomes" id="UP001144978">
    <property type="component" value="Unassembled WGS sequence"/>
</dbReference>
<comment type="caution">
    <text evidence="1">The sequence shown here is derived from an EMBL/GenBank/DDBJ whole genome shotgun (WGS) entry which is preliminary data.</text>
</comment>
<proteinExistence type="predicted"/>
<evidence type="ECO:0000313" key="2">
    <source>
        <dbReference type="Proteomes" id="UP001144978"/>
    </source>
</evidence>
<gene>
    <name evidence="1" type="ORF">NUW54_g3124</name>
</gene>
<sequence length="1139" mass="127760">MLLDSVPLSCTRSTVGKNSMTATAKRTDAETRSKAHVLRPLKPRPDIFEPIDCTSKRQRLHRLRVYAHLLVTRRPPWTLLSPLLVASMTLKQSLALPALLLERTAFRCASPATPDLEGSCATSDGLAADSRLEVNHGQPPDELGTMLGHLPGLEFGSAVLRGAATGDHSPADDALLLPDDPYGDCDYAGGEEDDDDSNSAANRPPLPRPMTPGANPEDGDPPLRAQTDLTGILDEDSRSLVPRAFLELPGIRLLYLQTLLQNLFKNETVDDAAARLSYGFDIIQVTTGSPLPLYPKPARTLKTVRRRMGIDVDDYIDRRPICSVCFKFYSHADISTLPTPSCTVRRCKGIVWGIKRSASGAEIRVPRKVQGYASFLKGLARLLLRPEFVNHLCFPSASSGRPPLEEHQKMHDISDGAAFGELELGLKRIKCANGSVKDVRTHDRGTPIRLKTVKRGLSLTLFADWFGLAKGRPHSAGAVYVAFNNLHRSVRYLTRNVLLLMNIAGPKEPSLEQMNHVLEPFVEEVDILQRGIVVNMYGCREPVDMFGGIEARVFDVQGARKCEGAAAHSHNKHMCNFCHATHDDINLPAGYDVEGFRMRDDFVQLAFAWRSREAPTKAARQKILDEGGSRWSTFMALPGWMPVSHAALDYMHNFYLGITKNLFMDFLVDGYLFNKKMWDLSDDLLRTIKWPSGIGRLPTNLGENHSLPKADQWRRWLNIQCTILWICWRDDSDRISRAAPGIPANAKSNPGFIRNLRDIYQVFLYASIAERLLARENISMDDVHRGHRYLRRCCEEMLRLGVHLVPNHHLAMHYPEIFRLFGPVYAWWLYAQERYNGEQEKVNHNGKSGGEMELTLLRSWVGKHRFYELVLLPYSIVPIANHCSWQLTSLPDSALPQERALIDRIASLSGVVRGTLLNQLAGFAFTRSISKPKSIRGFTDLRKLPSWVYDLLLGFARRTWPALTIADDFNCDPTAVTFSSESCARKLPFIAKGGARYGSMADTRTQKDRIACVDFDDARIPCRILYHFELVIGQCDPTICSIVERLEADERIPTFPWSMYSTELGVYVAYAEKYQPPEVVVSTCLACEVAIIPFTSQTLGEAVPLWAIHSFDRTGIEPVDEWFEQLSNELEGEIPASEN</sequence>
<evidence type="ECO:0000313" key="1">
    <source>
        <dbReference type="EMBL" id="KAJ3008509.1"/>
    </source>
</evidence>
<name>A0ACC1Q4T1_9APHY</name>
<reference evidence="1" key="1">
    <citation type="submission" date="2022-08" db="EMBL/GenBank/DDBJ databases">
        <title>Genome Sequence of Pycnoporus sanguineus.</title>
        <authorList>
            <person name="Buettner E."/>
        </authorList>
    </citation>
    <scope>NUCLEOTIDE SEQUENCE</scope>
    <source>
        <strain evidence="1">CG-C14</strain>
    </source>
</reference>
<accession>A0ACC1Q4T1</accession>